<sequence length="105" mass="12605">MYCMYICNGKNRYLNMGKYKDKKVSFDINNFKNDNIPEELLEELKEDQYGTQITSKENLSLLKISRKRREDYTIKDEGIGKIKEHDIELYLDVERPYPPILRRPP</sequence>
<dbReference type="AlphaFoldDB" id="A0A9Q3EE06"/>
<keyword evidence="2" id="KW-1185">Reference proteome</keyword>
<protein>
    <submittedName>
        <fullName evidence="1">Uncharacterized protein</fullName>
    </submittedName>
</protein>
<organism evidence="1 2">
    <name type="scientific">Austropuccinia psidii MF-1</name>
    <dbReference type="NCBI Taxonomy" id="1389203"/>
    <lineage>
        <taxon>Eukaryota</taxon>
        <taxon>Fungi</taxon>
        <taxon>Dikarya</taxon>
        <taxon>Basidiomycota</taxon>
        <taxon>Pucciniomycotina</taxon>
        <taxon>Pucciniomycetes</taxon>
        <taxon>Pucciniales</taxon>
        <taxon>Sphaerophragmiaceae</taxon>
        <taxon>Austropuccinia</taxon>
    </lineage>
</organism>
<comment type="caution">
    <text evidence="1">The sequence shown here is derived from an EMBL/GenBank/DDBJ whole genome shotgun (WGS) entry which is preliminary data.</text>
</comment>
<accession>A0A9Q3EE06</accession>
<reference evidence="1" key="1">
    <citation type="submission" date="2021-03" db="EMBL/GenBank/DDBJ databases">
        <title>Draft genome sequence of rust myrtle Austropuccinia psidii MF-1, a brazilian biotype.</title>
        <authorList>
            <person name="Quecine M.C."/>
            <person name="Pachon D.M.R."/>
            <person name="Bonatelli M.L."/>
            <person name="Correr F.H."/>
            <person name="Franceschini L.M."/>
            <person name="Leite T.F."/>
            <person name="Margarido G.R.A."/>
            <person name="Almeida C.A."/>
            <person name="Ferrarezi J.A."/>
            <person name="Labate C.A."/>
        </authorList>
    </citation>
    <scope>NUCLEOTIDE SEQUENCE</scope>
    <source>
        <strain evidence="1">MF-1</strain>
    </source>
</reference>
<evidence type="ECO:0000313" key="1">
    <source>
        <dbReference type="EMBL" id="MBW0520636.1"/>
    </source>
</evidence>
<dbReference type="Proteomes" id="UP000765509">
    <property type="component" value="Unassembled WGS sequence"/>
</dbReference>
<proteinExistence type="predicted"/>
<gene>
    <name evidence="1" type="ORF">O181_060351</name>
</gene>
<dbReference type="EMBL" id="AVOT02028223">
    <property type="protein sequence ID" value="MBW0520636.1"/>
    <property type="molecule type" value="Genomic_DNA"/>
</dbReference>
<evidence type="ECO:0000313" key="2">
    <source>
        <dbReference type="Proteomes" id="UP000765509"/>
    </source>
</evidence>
<name>A0A9Q3EE06_9BASI</name>